<keyword evidence="4" id="KW-0804">Transcription</keyword>
<comment type="caution">
    <text evidence="7">The sequence shown here is derived from an EMBL/GenBank/DDBJ whole genome shotgun (WGS) entry which is preliminary data.</text>
</comment>
<sequence length="348" mass="38335">MAIDLSHLRYVIAAADYGSFRRAATLLNVQVSTISRRVRHLEDEIGAALFVRHSSGVCLTYAGEQFVAGARKAFLYISHALDDVHAIGCGQQGVVRIGLFSSLASGFLASLFQAYHKENARVRLEFIEGGPPDHLPAIRRHNLDVAFLTGPPPADDWESTHLWNEQVYVALPEADELAVRKEIRWFDLRGRHFVVSEAQPGPEIHDYLVKHLAELGYSPTIERQAVNRDTLMQIVAGTQKLTLTSEATTATHFPGISFRALSGEILPFFAIWSPNNDNPAFRRFLSLAKLVSKRTTGGSSARDLAPPYPWGRHPMRDAFGTALSGNSTARPESAKPSRSLSDAQPKAT</sequence>
<dbReference type="Proteomes" id="UP001320831">
    <property type="component" value="Unassembled WGS sequence"/>
</dbReference>
<evidence type="ECO:0000313" key="7">
    <source>
        <dbReference type="EMBL" id="MCT7376308.1"/>
    </source>
</evidence>
<accession>A0ABT2LSD4</accession>
<gene>
    <name evidence="7" type="ORF">N5A92_14815</name>
</gene>
<dbReference type="Gene3D" id="3.40.190.10">
    <property type="entry name" value="Periplasmic binding protein-like II"/>
    <property type="match status" value="2"/>
</dbReference>
<keyword evidence="8" id="KW-1185">Reference proteome</keyword>
<evidence type="ECO:0000256" key="3">
    <source>
        <dbReference type="ARBA" id="ARBA00023125"/>
    </source>
</evidence>
<dbReference type="PANTHER" id="PTHR30346">
    <property type="entry name" value="TRANSCRIPTIONAL DUAL REGULATOR HCAR-RELATED"/>
    <property type="match status" value="1"/>
</dbReference>
<name>A0ABT2LSD4_9HYPH</name>
<proteinExistence type="inferred from homology"/>
<dbReference type="InterPro" id="IPR036390">
    <property type="entry name" value="WH_DNA-bd_sf"/>
</dbReference>
<dbReference type="RefSeq" id="WP_260904107.1">
    <property type="nucleotide sequence ID" value="NZ_JAOCZP010000004.1"/>
</dbReference>
<organism evidence="7 8">
    <name type="scientific">Chelativorans salis</name>
    <dbReference type="NCBI Taxonomy" id="2978478"/>
    <lineage>
        <taxon>Bacteria</taxon>
        <taxon>Pseudomonadati</taxon>
        <taxon>Pseudomonadota</taxon>
        <taxon>Alphaproteobacteria</taxon>
        <taxon>Hyphomicrobiales</taxon>
        <taxon>Phyllobacteriaceae</taxon>
        <taxon>Chelativorans</taxon>
    </lineage>
</organism>
<evidence type="ECO:0000256" key="5">
    <source>
        <dbReference type="SAM" id="MobiDB-lite"/>
    </source>
</evidence>
<evidence type="ECO:0000256" key="2">
    <source>
        <dbReference type="ARBA" id="ARBA00023015"/>
    </source>
</evidence>
<keyword evidence="2" id="KW-0805">Transcription regulation</keyword>
<dbReference type="Gene3D" id="1.10.10.10">
    <property type="entry name" value="Winged helix-like DNA-binding domain superfamily/Winged helix DNA-binding domain"/>
    <property type="match status" value="1"/>
</dbReference>
<dbReference type="InterPro" id="IPR000847">
    <property type="entry name" value="LysR_HTH_N"/>
</dbReference>
<reference evidence="7 8" key="1">
    <citation type="submission" date="2022-09" db="EMBL/GenBank/DDBJ databases">
        <title>Chelativorans salina sp. nov., a novel slightly halophilic bacterium isolated from a saline lake sediment enrichment.</title>
        <authorList>
            <person name="Gao L."/>
            <person name="Fang B.-Z."/>
            <person name="Li W.-J."/>
        </authorList>
    </citation>
    <scope>NUCLEOTIDE SEQUENCE [LARGE SCALE GENOMIC DNA]</scope>
    <source>
        <strain evidence="7 8">EGI FJ00035</strain>
    </source>
</reference>
<dbReference type="CDD" id="cd08414">
    <property type="entry name" value="PBP2_LTTR_aromatics_like"/>
    <property type="match status" value="1"/>
</dbReference>
<comment type="similarity">
    <text evidence="1">Belongs to the LysR transcriptional regulatory family.</text>
</comment>
<feature type="domain" description="HTH lysR-type" evidence="6">
    <location>
        <begin position="3"/>
        <end position="60"/>
    </location>
</feature>
<dbReference type="SUPFAM" id="SSF53850">
    <property type="entry name" value="Periplasmic binding protein-like II"/>
    <property type="match status" value="1"/>
</dbReference>
<dbReference type="Pfam" id="PF00126">
    <property type="entry name" value="HTH_1"/>
    <property type="match status" value="1"/>
</dbReference>
<evidence type="ECO:0000313" key="8">
    <source>
        <dbReference type="Proteomes" id="UP001320831"/>
    </source>
</evidence>
<evidence type="ECO:0000256" key="1">
    <source>
        <dbReference type="ARBA" id="ARBA00009437"/>
    </source>
</evidence>
<feature type="region of interest" description="Disordered" evidence="5">
    <location>
        <begin position="296"/>
        <end position="348"/>
    </location>
</feature>
<dbReference type="EMBL" id="JAOCZP010000004">
    <property type="protein sequence ID" value="MCT7376308.1"/>
    <property type="molecule type" value="Genomic_DNA"/>
</dbReference>
<evidence type="ECO:0000259" key="6">
    <source>
        <dbReference type="PROSITE" id="PS50931"/>
    </source>
</evidence>
<dbReference type="PROSITE" id="PS50931">
    <property type="entry name" value="HTH_LYSR"/>
    <property type="match status" value="1"/>
</dbReference>
<dbReference type="PANTHER" id="PTHR30346:SF0">
    <property type="entry name" value="HCA OPERON TRANSCRIPTIONAL ACTIVATOR HCAR"/>
    <property type="match status" value="1"/>
</dbReference>
<dbReference type="Pfam" id="PF03466">
    <property type="entry name" value="LysR_substrate"/>
    <property type="match status" value="1"/>
</dbReference>
<keyword evidence="3" id="KW-0238">DNA-binding</keyword>
<dbReference type="InterPro" id="IPR005119">
    <property type="entry name" value="LysR_subst-bd"/>
</dbReference>
<feature type="compositionally biased region" description="Polar residues" evidence="5">
    <location>
        <begin position="323"/>
        <end position="348"/>
    </location>
</feature>
<dbReference type="SUPFAM" id="SSF46785">
    <property type="entry name" value="Winged helix' DNA-binding domain"/>
    <property type="match status" value="1"/>
</dbReference>
<protein>
    <submittedName>
        <fullName evidence="7">LysR substrate-binding domain-containing protein</fullName>
    </submittedName>
</protein>
<evidence type="ECO:0000256" key="4">
    <source>
        <dbReference type="ARBA" id="ARBA00023163"/>
    </source>
</evidence>
<dbReference type="InterPro" id="IPR036388">
    <property type="entry name" value="WH-like_DNA-bd_sf"/>
</dbReference>